<comment type="caution">
    <text evidence="1">The sequence shown here is derived from an EMBL/GenBank/DDBJ whole genome shotgun (WGS) entry which is preliminary data.</text>
</comment>
<evidence type="ECO:0000313" key="1">
    <source>
        <dbReference type="EMBL" id="MDR6805584.1"/>
    </source>
</evidence>
<protein>
    <submittedName>
        <fullName evidence="1">Uncharacterized protein</fullName>
    </submittedName>
</protein>
<keyword evidence="2" id="KW-1185">Reference proteome</keyword>
<accession>A0ABU1QY38</accession>
<organism evidence="1 2">
    <name type="scientific">Dyadobacter fermentans</name>
    <dbReference type="NCBI Taxonomy" id="94254"/>
    <lineage>
        <taxon>Bacteria</taxon>
        <taxon>Pseudomonadati</taxon>
        <taxon>Bacteroidota</taxon>
        <taxon>Cytophagia</taxon>
        <taxon>Cytophagales</taxon>
        <taxon>Spirosomataceae</taxon>
        <taxon>Dyadobacter</taxon>
    </lineage>
</organism>
<dbReference type="Proteomes" id="UP001264980">
    <property type="component" value="Unassembled WGS sequence"/>
</dbReference>
<dbReference type="EMBL" id="JAVDTI010000002">
    <property type="protein sequence ID" value="MDR6805584.1"/>
    <property type="molecule type" value="Genomic_DNA"/>
</dbReference>
<reference evidence="1 2" key="1">
    <citation type="submission" date="2023-07" db="EMBL/GenBank/DDBJ databases">
        <title>Sorghum-associated microbial communities from plants grown in Nebraska, USA.</title>
        <authorList>
            <person name="Schachtman D."/>
        </authorList>
    </citation>
    <scope>NUCLEOTIDE SEQUENCE [LARGE SCALE GENOMIC DNA]</scope>
    <source>
        <strain evidence="1 2">BE57</strain>
    </source>
</reference>
<name>A0ABU1QY38_9BACT</name>
<sequence>MDWQVTTCFYAALHLMNGHLSSFGVFHATHVQMDNALNPYILTSPTKLPEDAYVAYRSLSDLSRRSRYLVQVTGGKVIESDRPALIHSVHLARAIRHLDTVIGFYCKAHNAKFDSIKVRCVDLKSSENFNYFAIQ</sequence>
<evidence type="ECO:0000313" key="2">
    <source>
        <dbReference type="Proteomes" id="UP001264980"/>
    </source>
</evidence>
<gene>
    <name evidence="1" type="ORF">J2W84_002630</name>
</gene>
<proteinExistence type="predicted"/>
<dbReference type="RefSeq" id="WP_309983561.1">
    <property type="nucleotide sequence ID" value="NZ_JAVDTI010000002.1"/>
</dbReference>